<dbReference type="AlphaFoldDB" id="A0A1H3BRL9"/>
<dbReference type="InterPro" id="IPR043129">
    <property type="entry name" value="ATPase_NBD"/>
</dbReference>
<organism evidence="2 3">
    <name type="scientific">Saccharopolyspora shandongensis</name>
    <dbReference type="NCBI Taxonomy" id="418495"/>
    <lineage>
        <taxon>Bacteria</taxon>
        <taxon>Bacillati</taxon>
        <taxon>Actinomycetota</taxon>
        <taxon>Actinomycetes</taxon>
        <taxon>Pseudonocardiales</taxon>
        <taxon>Pseudonocardiaceae</taxon>
        <taxon>Saccharopolyspora</taxon>
    </lineage>
</organism>
<gene>
    <name evidence="2" type="ORF">SAMN05216215_101137</name>
</gene>
<evidence type="ECO:0000313" key="2">
    <source>
        <dbReference type="EMBL" id="SDX44593.1"/>
    </source>
</evidence>
<sequence>MLVIALDTSTPAVTAGLVALDDGPPRALAERVTVNPRAHGELLMPQLLDVMTEAGRELAEADAIVVGAGPGPFTGLRVGMVTAAALGQACGRPVHPVCSLDAIAAQATAEGPLLVATDARRKEVYWAAYDAARTRIDGPHVQRPAEVPTDGFAAAAGEMAEALGIAAVEPRYPTPVGLVTAARAALQGEPAPLVPLYLRRPDAAEPGKRKSVLTRGAK</sequence>
<evidence type="ECO:0000313" key="3">
    <source>
        <dbReference type="Proteomes" id="UP000199529"/>
    </source>
</evidence>
<dbReference type="SUPFAM" id="SSF53067">
    <property type="entry name" value="Actin-like ATPase domain"/>
    <property type="match status" value="2"/>
</dbReference>
<dbReference type="OrthoDB" id="9809995at2"/>
<keyword evidence="3" id="KW-1185">Reference proteome</keyword>
<evidence type="ECO:0000259" key="1">
    <source>
        <dbReference type="Pfam" id="PF00814"/>
    </source>
</evidence>
<proteinExistence type="predicted"/>
<dbReference type="CDD" id="cd24032">
    <property type="entry name" value="ASKHA_NBD_TsaB"/>
    <property type="match status" value="1"/>
</dbReference>
<dbReference type="InterPro" id="IPR022496">
    <property type="entry name" value="T6A_TsaB"/>
</dbReference>
<dbReference type="Gene3D" id="3.30.420.40">
    <property type="match status" value="2"/>
</dbReference>
<dbReference type="GO" id="GO:0002949">
    <property type="term" value="P:tRNA threonylcarbamoyladenosine modification"/>
    <property type="evidence" value="ECO:0007669"/>
    <property type="project" value="InterPro"/>
</dbReference>
<dbReference type="NCBIfam" id="TIGR03725">
    <property type="entry name" value="T6A_YeaZ"/>
    <property type="match status" value="1"/>
</dbReference>
<dbReference type="Proteomes" id="UP000199529">
    <property type="component" value="Unassembled WGS sequence"/>
</dbReference>
<dbReference type="STRING" id="418495.SAMN05216215_101137"/>
<name>A0A1H3BRL9_9PSEU</name>
<reference evidence="3" key="1">
    <citation type="submission" date="2016-10" db="EMBL/GenBank/DDBJ databases">
        <authorList>
            <person name="Varghese N."/>
            <person name="Submissions S."/>
        </authorList>
    </citation>
    <scope>NUCLEOTIDE SEQUENCE [LARGE SCALE GENOMIC DNA]</scope>
    <source>
        <strain evidence="3">CGMCC 4.3530</strain>
    </source>
</reference>
<dbReference type="EMBL" id="FNOK01000011">
    <property type="protein sequence ID" value="SDX44593.1"/>
    <property type="molecule type" value="Genomic_DNA"/>
</dbReference>
<protein>
    <submittedName>
        <fullName evidence="2">tRNA threonylcarbamoyl adenosine modification protein YeaZ</fullName>
    </submittedName>
</protein>
<dbReference type="InterPro" id="IPR000905">
    <property type="entry name" value="Gcp-like_dom"/>
</dbReference>
<feature type="domain" description="Gcp-like" evidence="1">
    <location>
        <begin position="37"/>
        <end position="146"/>
    </location>
</feature>
<dbReference type="RefSeq" id="WP_093265533.1">
    <property type="nucleotide sequence ID" value="NZ_FNOK01000011.1"/>
</dbReference>
<accession>A0A1H3BRL9</accession>
<dbReference type="Pfam" id="PF00814">
    <property type="entry name" value="TsaD"/>
    <property type="match status" value="1"/>
</dbReference>